<dbReference type="Proteomes" id="UP000708148">
    <property type="component" value="Unassembled WGS sequence"/>
</dbReference>
<evidence type="ECO:0000313" key="3">
    <source>
        <dbReference type="Proteomes" id="UP000708148"/>
    </source>
</evidence>
<name>A0A8S1JIT6_9CHLO</name>
<evidence type="ECO:0000256" key="1">
    <source>
        <dbReference type="SAM" id="Phobius"/>
    </source>
</evidence>
<keyword evidence="1" id="KW-1133">Transmembrane helix</keyword>
<gene>
    <name evidence="2" type="ORF">OSTQU699_LOCUS10532</name>
</gene>
<dbReference type="PANTHER" id="PTHR35465">
    <property type="entry name" value="CAVEOLIN-1 PROTEIN"/>
    <property type="match status" value="1"/>
</dbReference>
<keyword evidence="1" id="KW-0472">Membrane</keyword>
<proteinExistence type="predicted"/>
<comment type="caution">
    <text evidence="2">The sequence shown here is derived from an EMBL/GenBank/DDBJ whole genome shotgun (WGS) entry which is preliminary data.</text>
</comment>
<dbReference type="OrthoDB" id="3360032at2759"/>
<reference evidence="2" key="1">
    <citation type="submission" date="2020-12" db="EMBL/GenBank/DDBJ databases">
        <authorList>
            <person name="Iha C."/>
        </authorList>
    </citation>
    <scope>NUCLEOTIDE SEQUENCE</scope>
</reference>
<accession>A0A8S1JIT6</accession>
<dbReference type="PANTHER" id="PTHR35465:SF1">
    <property type="entry name" value="PHOSPHATIDYLINOSITOL-GLYCAN BIOSYNTHESIS CLASS X PROTEIN"/>
    <property type="match status" value="1"/>
</dbReference>
<keyword evidence="1" id="KW-0812">Transmembrane</keyword>
<sequence length="184" mass="20347">MSKCVRIWSLCPSRFAPNEPVLTRWAYRSYKMTGLKPGSTYELRVSYPATIPAAISFKIIPNAGGAEGALQRSSRRLLNVEKLPFHVELDATIEGIPAGHALVSVSASPAGVRPSAINRPPEEWLIFNIVLVNVVGGIPVDALPVMGTGVFLIVAVILFVRWWIKGPLDRILLWLMGDDYRRNR</sequence>
<protein>
    <submittedName>
        <fullName evidence="2">Uncharacterized protein</fullName>
    </submittedName>
</protein>
<dbReference type="EMBL" id="CAJHUC010003043">
    <property type="protein sequence ID" value="CAD7705177.1"/>
    <property type="molecule type" value="Genomic_DNA"/>
</dbReference>
<organism evidence="2 3">
    <name type="scientific">Ostreobium quekettii</name>
    <dbReference type="NCBI Taxonomy" id="121088"/>
    <lineage>
        <taxon>Eukaryota</taxon>
        <taxon>Viridiplantae</taxon>
        <taxon>Chlorophyta</taxon>
        <taxon>core chlorophytes</taxon>
        <taxon>Ulvophyceae</taxon>
        <taxon>TCBD clade</taxon>
        <taxon>Bryopsidales</taxon>
        <taxon>Ostreobineae</taxon>
        <taxon>Ostreobiaceae</taxon>
        <taxon>Ostreobium</taxon>
    </lineage>
</organism>
<dbReference type="AlphaFoldDB" id="A0A8S1JIT6"/>
<keyword evidence="3" id="KW-1185">Reference proteome</keyword>
<feature type="transmembrane region" description="Helical" evidence="1">
    <location>
        <begin position="146"/>
        <end position="164"/>
    </location>
</feature>
<evidence type="ECO:0000313" key="2">
    <source>
        <dbReference type="EMBL" id="CAD7705177.1"/>
    </source>
</evidence>